<dbReference type="SUPFAM" id="SSF56219">
    <property type="entry name" value="DNase I-like"/>
    <property type="match status" value="1"/>
</dbReference>
<evidence type="ECO:0000313" key="4">
    <source>
        <dbReference type="Proteomes" id="UP001432222"/>
    </source>
</evidence>
<name>A0ABZ1TSY4_9ACTN</name>
<sequence>MSAIIGTWNLENFCRPLPAGSPPNPNKCAAKDQATYEAKVEALAAVITEIGPDLLGVQEVGSQEALDDLVAKLPGTWHTALSNHPDPRGIRVGVISRWPLTNIQQRKDFPDHLHPVQVEDDGIPGSPTSEMGRGGLAVTVEPTPGHRLDVAVCHLKSKLLTFPNKQHSTNDEHLRARYAAYALFRRTAEAVTVRALADDLLKGDGRTHDAIVLGDFNDGWQAATTQILYGPPGSQMGTGGFDHPDRGDAARLWNLAPKVLEQGGFSRIFEGQHELIDHILISHSLLAKFQEVSTGIDKLPNVVEAQPTASHDKPSDHSPVVAKFNL</sequence>
<feature type="region of interest" description="Disordered" evidence="1">
    <location>
        <begin position="306"/>
        <end position="326"/>
    </location>
</feature>
<proteinExistence type="predicted"/>
<dbReference type="InterPro" id="IPR005135">
    <property type="entry name" value="Endo/exonuclease/phosphatase"/>
</dbReference>
<evidence type="ECO:0000313" key="3">
    <source>
        <dbReference type="EMBL" id="WUQ81510.1"/>
    </source>
</evidence>
<organism evidence="3 4">
    <name type="scientific">Kitasatospora purpeofusca</name>
    <dbReference type="NCBI Taxonomy" id="67352"/>
    <lineage>
        <taxon>Bacteria</taxon>
        <taxon>Bacillati</taxon>
        <taxon>Actinomycetota</taxon>
        <taxon>Actinomycetes</taxon>
        <taxon>Kitasatosporales</taxon>
        <taxon>Streptomycetaceae</taxon>
        <taxon>Kitasatospora</taxon>
    </lineage>
</organism>
<keyword evidence="3" id="KW-0255">Endonuclease</keyword>
<dbReference type="EMBL" id="CP108110">
    <property type="protein sequence ID" value="WUQ81510.1"/>
    <property type="molecule type" value="Genomic_DNA"/>
</dbReference>
<evidence type="ECO:0000256" key="1">
    <source>
        <dbReference type="SAM" id="MobiDB-lite"/>
    </source>
</evidence>
<keyword evidence="3" id="KW-0378">Hydrolase</keyword>
<protein>
    <submittedName>
        <fullName evidence="3">Endonuclease/exonuclease/phosphatase family protein</fullName>
    </submittedName>
</protein>
<evidence type="ECO:0000259" key="2">
    <source>
        <dbReference type="Pfam" id="PF03372"/>
    </source>
</evidence>
<gene>
    <name evidence="3" type="ORF">OHA16_00150</name>
</gene>
<dbReference type="PANTHER" id="PTHR42834">
    <property type="entry name" value="ENDONUCLEASE/EXONUCLEASE/PHOSPHATASE FAMILY PROTEIN (AFU_ORTHOLOGUE AFUA_3G09210)"/>
    <property type="match status" value="1"/>
</dbReference>
<reference evidence="3" key="1">
    <citation type="submission" date="2022-10" db="EMBL/GenBank/DDBJ databases">
        <title>The complete genomes of actinobacterial strains from the NBC collection.</title>
        <authorList>
            <person name="Joergensen T.S."/>
            <person name="Alvarez Arevalo M."/>
            <person name="Sterndorff E.B."/>
            <person name="Faurdal D."/>
            <person name="Vuksanovic O."/>
            <person name="Mourched A.-S."/>
            <person name="Charusanti P."/>
            <person name="Shaw S."/>
            <person name="Blin K."/>
            <person name="Weber T."/>
        </authorList>
    </citation>
    <scope>NUCLEOTIDE SEQUENCE</scope>
    <source>
        <strain evidence="3">NBC_00222</strain>
    </source>
</reference>
<dbReference type="Pfam" id="PF03372">
    <property type="entry name" value="Exo_endo_phos"/>
    <property type="match status" value="1"/>
</dbReference>
<accession>A0ABZ1TSY4</accession>
<dbReference type="GO" id="GO:0004519">
    <property type="term" value="F:endonuclease activity"/>
    <property type="evidence" value="ECO:0007669"/>
    <property type="project" value="UniProtKB-KW"/>
</dbReference>
<dbReference type="Gene3D" id="3.60.10.10">
    <property type="entry name" value="Endonuclease/exonuclease/phosphatase"/>
    <property type="match status" value="1"/>
</dbReference>
<dbReference type="RefSeq" id="WP_328952585.1">
    <property type="nucleotide sequence ID" value="NZ_CP108110.1"/>
</dbReference>
<feature type="domain" description="Endonuclease/exonuclease/phosphatase" evidence="2">
    <location>
        <begin position="6"/>
        <end position="317"/>
    </location>
</feature>
<dbReference type="InterPro" id="IPR036691">
    <property type="entry name" value="Endo/exonu/phosph_ase_sf"/>
</dbReference>
<keyword evidence="3" id="KW-0540">Nuclease</keyword>
<dbReference type="Proteomes" id="UP001432222">
    <property type="component" value="Chromosome"/>
</dbReference>
<dbReference type="PANTHER" id="PTHR42834:SF1">
    <property type="entry name" value="ENDONUCLEASE_EXONUCLEASE_PHOSPHATASE FAMILY PROTEIN (AFU_ORTHOLOGUE AFUA_3G09210)"/>
    <property type="match status" value="1"/>
</dbReference>
<keyword evidence="4" id="KW-1185">Reference proteome</keyword>